<keyword evidence="3" id="KW-1133">Transmembrane helix</keyword>
<proteinExistence type="predicted"/>
<evidence type="ECO:0000259" key="4">
    <source>
        <dbReference type="PROSITE" id="PS50887"/>
    </source>
</evidence>
<feature type="transmembrane region" description="Helical" evidence="3">
    <location>
        <begin position="25"/>
        <end position="47"/>
    </location>
</feature>
<evidence type="ECO:0000256" key="1">
    <source>
        <dbReference type="ARBA" id="ARBA00012528"/>
    </source>
</evidence>
<feature type="transmembrane region" description="Helical" evidence="3">
    <location>
        <begin position="121"/>
        <end position="139"/>
    </location>
</feature>
<sequence>MCGALLSSPSAVILGAVNGLFLASLAHFTIGGPAFTIIIVIETILLFTRLISLKRVSRIRSTGEIPGIDIPITLSILWCALQGALFFFSMRSGNTGMMVLVAAHCMGLVGPLCARNYAAPRLGMLLVALCVGPFLAGAASTGEPLMLALLALLPGFLVGSIQLLAHYRSAMLSALSAELINAERARRDPLTGLLNRHGLEGVMKKLSRDEVFSLVCFDLDGFKPINDRFGHAAGDDLLCEVANRMESALADGQVLARIGGDEFLVLLPGQDAQTAEAVIEAVLAKVSGAPYAADAKSLVEIGVTAGFACYPDDATNIAELHVLADRALYAAKKAGKGIGTRYAPTLAA</sequence>
<dbReference type="EMBL" id="JAHWXP010000003">
    <property type="protein sequence ID" value="MBY8337733.1"/>
    <property type="molecule type" value="Genomic_DNA"/>
</dbReference>
<dbReference type="InterPro" id="IPR050469">
    <property type="entry name" value="Diguanylate_Cyclase"/>
</dbReference>
<comment type="catalytic activity">
    <reaction evidence="2">
        <text>2 GTP = 3',3'-c-di-GMP + 2 diphosphate</text>
        <dbReference type="Rhea" id="RHEA:24898"/>
        <dbReference type="ChEBI" id="CHEBI:33019"/>
        <dbReference type="ChEBI" id="CHEBI:37565"/>
        <dbReference type="ChEBI" id="CHEBI:58805"/>
        <dbReference type="EC" id="2.7.7.65"/>
    </reaction>
</comment>
<protein>
    <recommendedName>
        <fullName evidence="1">diguanylate cyclase</fullName>
        <ecNumber evidence="1">2.7.7.65</ecNumber>
    </recommendedName>
</protein>
<reference evidence="5 6" key="1">
    <citation type="submission" date="2021-07" db="EMBL/GenBank/DDBJ databases">
        <title>Alteriqipengyuania abyssalis NZ-12B nov, sp.nov isolated from deep sea sponge in pacific ocean.</title>
        <authorList>
            <person name="Tareen S."/>
            <person name="Wink J."/>
        </authorList>
    </citation>
    <scope>NUCLEOTIDE SEQUENCE [LARGE SCALE GENOMIC DNA]</scope>
    <source>
        <strain evidence="5 6">NZ-12B</strain>
    </source>
</reference>
<dbReference type="RefSeq" id="WP_222825246.1">
    <property type="nucleotide sequence ID" value="NZ_JAHWXP010000003.1"/>
</dbReference>
<dbReference type="PANTHER" id="PTHR45138:SF9">
    <property type="entry name" value="DIGUANYLATE CYCLASE DGCM-RELATED"/>
    <property type="match status" value="1"/>
</dbReference>
<feature type="transmembrane region" description="Helical" evidence="3">
    <location>
        <begin position="145"/>
        <end position="165"/>
    </location>
</feature>
<evidence type="ECO:0000313" key="6">
    <source>
        <dbReference type="Proteomes" id="UP000759298"/>
    </source>
</evidence>
<dbReference type="PROSITE" id="PS50887">
    <property type="entry name" value="GGDEF"/>
    <property type="match status" value="1"/>
</dbReference>
<dbReference type="InterPro" id="IPR000160">
    <property type="entry name" value="GGDEF_dom"/>
</dbReference>
<dbReference type="PANTHER" id="PTHR45138">
    <property type="entry name" value="REGULATORY COMPONENTS OF SENSORY TRANSDUCTION SYSTEM"/>
    <property type="match status" value="1"/>
</dbReference>
<dbReference type="InterPro" id="IPR043128">
    <property type="entry name" value="Rev_trsase/Diguanyl_cyclase"/>
</dbReference>
<dbReference type="NCBIfam" id="TIGR00254">
    <property type="entry name" value="GGDEF"/>
    <property type="match status" value="1"/>
</dbReference>
<dbReference type="SMART" id="SM00267">
    <property type="entry name" value="GGDEF"/>
    <property type="match status" value="1"/>
</dbReference>
<keyword evidence="3" id="KW-0472">Membrane</keyword>
<feature type="transmembrane region" description="Helical" evidence="3">
    <location>
        <begin position="68"/>
        <end position="90"/>
    </location>
</feature>
<dbReference type="CDD" id="cd01949">
    <property type="entry name" value="GGDEF"/>
    <property type="match status" value="1"/>
</dbReference>
<organism evidence="5 6">
    <name type="scientific">Alteriqipengyuania abyssalis</name>
    <dbReference type="NCBI Taxonomy" id="2860200"/>
    <lineage>
        <taxon>Bacteria</taxon>
        <taxon>Pseudomonadati</taxon>
        <taxon>Pseudomonadota</taxon>
        <taxon>Alphaproteobacteria</taxon>
        <taxon>Sphingomonadales</taxon>
        <taxon>Erythrobacteraceae</taxon>
        <taxon>Alteriqipengyuania</taxon>
    </lineage>
</organism>
<evidence type="ECO:0000256" key="3">
    <source>
        <dbReference type="SAM" id="Phobius"/>
    </source>
</evidence>
<dbReference type="EC" id="2.7.7.65" evidence="1"/>
<comment type="caution">
    <text evidence="5">The sequence shown here is derived from an EMBL/GenBank/DDBJ whole genome shotgun (WGS) entry which is preliminary data.</text>
</comment>
<feature type="domain" description="GGDEF" evidence="4">
    <location>
        <begin position="210"/>
        <end position="344"/>
    </location>
</feature>
<evidence type="ECO:0000313" key="5">
    <source>
        <dbReference type="EMBL" id="MBY8337733.1"/>
    </source>
</evidence>
<keyword evidence="6" id="KW-1185">Reference proteome</keyword>
<dbReference type="Pfam" id="PF00990">
    <property type="entry name" value="GGDEF"/>
    <property type="match status" value="1"/>
</dbReference>
<dbReference type="Gene3D" id="3.30.70.270">
    <property type="match status" value="1"/>
</dbReference>
<dbReference type="Proteomes" id="UP000759298">
    <property type="component" value="Unassembled WGS sequence"/>
</dbReference>
<gene>
    <name evidence="5" type="ORF">KYN89_11835</name>
</gene>
<feature type="transmembrane region" description="Helical" evidence="3">
    <location>
        <begin position="96"/>
        <end position="114"/>
    </location>
</feature>
<evidence type="ECO:0000256" key="2">
    <source>
        <dbReference type="ARBA" id="ARBA00034247"/>
    </source>
</evidence>
<keyword evidence="3" id="KW-0812">Transmembrane</keyword>
<dbReference type="InterPro" id="IPR029787">
    <property type="entry name" value="Nucleotide_cyclase"/>
</dbReference>
<accession>A0ABS7PGV3</accession>
<name>A0ABS7PGV3_9SPHN</name>
<dbReference type="SUPFAM" id="SSF55073">
    <property type="entry name" value="Nucleotide cyclase"/>
    <property type="match status" value="1"/>
</dbReference>